<dbReference type="Gene3D" id="1.10.357.10">
    <property type="entry name" value="Tetracycline Repressor, domain 2"/>
    <property type="match status" value="1"/>
</dbReference>
<protein>
    <submittedName>
        <fullName evidence="1">Helix-turn-helix transcriptional regulator</fullName>
    </submittedName>
</protein>
<dbReference type="RefSeq" id="WP_137339983.1">
    <property type="nucleotide sequence ID" value="NZ_BSQH01000007.1"/>
</dbReference>
<name>A0A4U6D8L5_9BACT</name>
<organism evidence="1 2">
    <name type="scientific">Dyadobacter frigoris</name>
    <dbReference type="NCBI Taxonomy" id="2576211"/>
    <lineage>
        <taxon>Bacteria</taxon>
        <taxon>Pseudomonadati</taxon>
        <taxon>Bacteroidota</taxon>
        <taxon>Cytophagia</taxon>
        <taxon>Cytophagales</taxon>
        <taxon>Spirosomataceae</taxon>
        <taxon>Dyadobacter</taxon>
    </lineage>
</organism>
<dbReference type="OrthoDB" id="4567939at2"/>
<dbReference type="InterPro" id="IPR009057">
    <property type="entry name" value="Homeodomain-like_sf"/>
</dbReference>
<keyword evidence="2" id="KW-1185">Reference proteome</keyword>
<dbReference type="AlphaFoldDB" id="A0A4U6D8L5"/>
<sequence>MINKETKPGQRILKAVSKLFDYQGYNATGVNQIVQESGYQH</sequence>
<dbReference type="EMBL" id="SZVO01000004">
    <property type="protein sequence ID" value="TKT92438.1"/>
    <property type="molecule type" value="Genomic_DNA"/>
</dbReference>
<reference evidence="1 2" key="1">
    <citation type="submission" date="2019-05" db="EMBL/GenBank/DDBJ databases">
        <title>Dyadobacter AR-3-8 sp. nov., isolated from arctic soil.</title>
        <authorList>
            <person name="Chaudhary D.K."/>
        </authorList>
    </citation>
    <scope>NUCLEOTIDE SEQUENCE [LARGE SCALE GENOMIC DNA]</scope>
    <source>
        <strain evidence="1 2">AR-3-8</strain>
    </source>
</reference>
<gene>
    <name evidence="1" type="ORF">FDK13_10740</name>
</gene>
<evidence type="ECO:0000313" key="1">
    <source>
        <dbReference type="EMBL" id="TKT92438.1"/>
    </source>
</evidence>
<dbReference type="SUPFAM" id="SSF46689">
    <property type="entry name" value="Homeodomain-like"/>
    <property type="match status" value="1"/>
</dbReference>
<proteinExistence type="predicted"/>
<dbReference type="Proteomes" id="UP000304900">
    <property type="component" value="Unassembled WGS sequence"/>
</dbReference>
<accession>A0A4U6D8L5</accession>
<comment type="caution">
    <text evidence="1">The sequence shown here is derived from an EMBL/GenBank/DDBJ whole genome shotgun (WGS) entry which is preliminary data.</text>
</comment>
<evidence type="ECO:0000313" key="2">
    <source>
        <dbReference type="Proteomes" id="UP000304900"/>
    </source>
</evidence>